<evidence type="ECO:0000256" key="6">
    <source>
        <dbReference type="ARBA" id="ARBA00022737"/>
    </source>
</evidence>
<feature type="domain" description="SMP-LTD" evidence="13">
    <location>
        <begin position="54"/>
        <end position="242"/>
    </location>
</feature>
<dbReference type="Pfam" id="PF17047">
    <property type="entry name" value="SMP_LBD"/>
    <property type="match status" value="1"/>
</dbReference>
<keyword evidence="8" id="KW-1133">Transmembrane helix</keyword>
<evidence type="ECO:0000256" key="2">
    <source>
        <dbReference type="ARBA" id="ARBA00006996"/>
    </source>
</evidence>
<dbReference type="EMBL" id="HBIS01005259">
    <property type="protein sequence ID" value="CAE0610916.1"/>
    <property type="molecule type" value="Transcribed_RNA"/>
</dbReference>
<keyword evidence="10" id="KW-0446">Lipid-binding</keyword>
<keyword evidence="4" id="KW-0812">Transmembrane</keyword>
<name>A0A6U9R5S2_9CHLO</name>
<evidence type="ECO:0000256" key="7">
    <source>
        <dbReference type="ARBA" id="ARBA00022837"/>
    </source>
</evidence>
<evidence type="ECO:0000256" key="8">
    <source>
        <dbReference type="ARBA" id="ARBA00022989"/>
    </source>
</evidence>
<keyword evidence="6" id="KW-0677">Repeat</keyword>
<evidence type="ECO:0000256" key="10">
    <source>
        <dbReference type="ARBA" id="ARBA00023121"/>
    </source>
</evidence>
<sequence>MAVVWAHTFLKVTHAKKLAQARKRRLRTRWLGRLGAKDLQKFASELPAWISSGEVERVDFLNRWIESSWEGIGSIIDLALRELIQPLLQEMYFGEDIRFEKVDVGGNPIVIVGVNVHDNHLVVDEKGSPIFSIDLDLLWDADCKAVLKIVQSKYLKFSAQIENVSFAGKLRLTFSPIVPTLPLVGGLHVAFVDMPKIDYTLALLDTIQVGSIPKLSAWLQALFKSECLYWMCHPFFLSFQFVEWDYDLQSSASIREALGILSVHVRRGELQAFQSTRGSSSPAFSIMLELMNVGAGFTAAAQTSCLQSFEPEWEETFHFLVDSRGQCLQVVLTSEERQKAASQVAWTSKLGGADAFMKIITPSLTMGEALVEFDELIEAQTKDDASMVGERQSIWVNLSKAANRAPTEKGEQTVDGLPVWVAGTAVSLAQRPFLHAVKATSQMAKQIQSLAEFGDRERPTQQRVHVEMSYTPLLRMDSIRQGKKLAPFGALFVRILHVCGFSKSLTGRHYIIASIPGQTTHKTRSVGKKARSTRVSWNQECRFVVDQVGFQESIRFELHRKPLVRESLMGSASLTLAPLLDRLHFSRVEELPLSRLPGEAALTLHVGFFWRQAIRSEPVFPRSAPGVPPSTDILPVSSDASTVAELKPSHT</sequence>
<dbReference type="InterPro" id="IPR000008">
    <property type="entry name" value="C2_dom"/>
</dbReference>
<keyword evidence="3" id="KW-0813">Transport</keyword>
<keyword evidence="5" id="KW-0479">Metal-binding</keyword>
<evidence type="ECO:0000256" key="4">
    <source>
        <dbReference type="ARBA" id="ARBA00022692"/>
    </source>
</evidence>
<dbReference type="SUPFAM" id="SSF49562">
    <property type="entry name" value="C2 domain (Calcium/lipid-binding domain, CaLB)"/>
    <property type="match status" value="1"/>
</dbReference>
<evidence type="ECO:0000313" key="14">
    <source>
        <dbReference type="EMBL" id="CAE0610916.1"/>
    </source>
</evidence>
<dbReference type="PANTHER" id="PTHR10774:SF190">
    <property type="entry name" value="C2 CALCIUM_LIPID-BINDING ENDONUCLEASE_EXONUCLEASE_PHOSPHATASE-RELATED"/>
    <property type="match status" value="1"/>
</dbReference>
<dbReference type="InterPro" id="IPR045050">
    <property type="entry name" value="Synaptotagmin_plant"/>
</dbReference>
<accession>A0A6U9R5S2</accession>
<protein>
    <recommendedName>
        <fullName evidence="13">SMP-LTD domain-containing protein</fullName>
    </recommendedName>
</protein>
<feature type="region of interest" description="Disordered" evidence="12">
    <location>
        <begin position="622"/>
        <end position="651"/>
    </location>
</feature>
<evidence type="ECO:0000256" key="3">
    <source>
        <dbReference type="ARBA" id="ARBA00022448"/>
    </source>
</evidence>
<dbReference type="InterPro" id="IPR039010">
    <property type="entry name" value="Synaptotagmin_SMP"/>
</dbReference>
<proteinExistence type="inferred from homology"/>
<reference evidence="14" key="1">
    <citation type="submission" date="2021-01" db="EMBL/GenBank/DDBJ databases">
        <authorList>
            <person name="Corre E."/>
            <person name="Pelletier E."/>
            <person name="Niang G."/>
            <person name="Scheremetjew M."/>
            <person name="Finn R."/>
            <person name="Kale V."/>
            <person name="Holt S."/>
            <person name="Cochrane G."/>
            <person name="Meng A."/>
            <person name="Brown T."/>
            <person name="Cohen L."/>
        </authorList>
    </citation>
    <scope>NUCLEOTIDE SEQUENCE</scope>
    <source>
        <strain evidence="14">CCMP1897</strain>
    </source>
</reference>
<dbReference type="GO" id="GO:0016020">
    <property type="term" value="C:membrane"/>
    <property type="evidence" value="ECO:0007669"/>
    <property type="project" value="UniProtKB-SubCell"/>
</dbReference>
<keyword evidence="9" id="KW-0445">Lipid transport</keyword>
<keyword evidence="7" id="KW-0106">Calcium</keyword>
<dbReference type="EMBL" id="HBIS01005260">
    <property type="protein sequence ID" value="CAE0610917.1"/>
    <property type="molecule type" value="Transcribed_RNA"/>
</dbReference>
<dbReference type="AlphaFoldDB" id="A0A6U9R5S2"/>
<evidence type="ECO:0000259" key="13">
    <source>
        <dbReference type="PROSITE" id="PS51847"/>
    </source>
</evidence>
<evidence type="ECO:0000313" key="15">
    <source>
        <dbReference type="EMBL" id="CAE0610917.1"/>
    </source>
</evidence>
<gene>
    <name evidence="14" type="ORF">PSAL00342_LOCUS4751</name>
    <name evidence="15" type="ORF">PSAL00342_LOCUS4752</name>
</gene>
<dbReference type="InterPro" id="IPR035892">
    <property type="entry name" value="C2_domain_sf"/>
</dbReference>
<comment type="similarity">
    <text evidence="2">Belongs to the synaptotagmin family.</text>
</comment>
<dbReference type="InterPro" id="IPR031468">
    <property type="entry name" value="SMP_LBD"/>
</dbReference>
<dbReference type="GO" id="GO:0005783">
    <property type="term" value="C:endoplasmic reticulum"/>
    <property type="evidence" value="ECO:0007669"/>
    <property type="project" value="TreeGrafter"/>
</dbReference>
<evidence type="ECO:0000256" key="5">
    <source>
        <dbReference type="ARBA" id="ARBA00022723"/>
    </source>
</evidence>
<evidence type="ECO:0000256" key="1">
    <source>
        <dbReference type="ARBA" id="ARBA00004167"/>
    </source>
</evidence>
<dbReference type="Pfam" id="PF00168">
    <property type="entry name" value="C2"/>
    <property type="match status" value="2"/>
</dbReference>
<evidence type="ECO:0000256" key="11">
    <source>
        <dbReference type="ARBA" id="ARBA00023136"/>
    </source>
</evidence>
<organism evidence="14">
    <name type="scientific">Picocystis salinarum</name>
    <dbReference type="NCBI Taxonomy" id="88271"/>
    <lineage>
        <taxon>Eukaryota</taxon>
        <taxon>Viridiplantae</taxon>
        <taxon>Chlorophyta</taxon>
        <taxon>Picocystophyceae</taxon>
        <taxon>Picocystales</taxon>
        <taxon>Picocystaceae</taxon>
        <taxon>Picocystis</taxon>
    </lineage>
</organism>
<dbReference type="PROSITE" id="PS51847">
    <property type="entry name" value="SMP"/>
    <property type="match status" value="1"/>
</dbReference>
<dbReference type="GO" id="GO:0006869">
    <property type="term" value="P:lipid transport"/>
    <property type="evidence" value="ECO:0007669"/>
    <property type="project" value="UniProtKB-KW"/>
</dbReference>
<dbReference type="PANTHER" id="PTHR10774">
    <property type="entry name" value="EXTENDED SYNAPTOTAGMIN-RELATED"/>
    <property type="match status" value="1"/>
</dbReference>
<keyword evidence="11" id="KW-0472">Membrane</keyword>
<evidence type="ECO:0000256" key="9">
    <source>
        <dbReference type="ARBA" id="ARBA00023055"/>
    </source>
</evidence>
<comment type="subcellular location">
    <subcellularLocation>
        <location evidence="1">Membrane</location>
        <topology evidence="1">Single-pass membrane protein</topology>
    </subcellularLocation>
</comment>
<dbReference type="GO" id="GO:0008289">
    <property type="term" value="F:lipid binding"/>
    <property type="evidence" value="ECO:0007669"/>
    <property type="project" value="UniProtKB-KW"/>
</dbReference>
<evidence type="ECO:0000256" key="12">
    <source>
        <dbReference type="SAM" id="MobiDB-lite"/>
    </source>
</evidence>
<dbReference type="GO" id="GO:0046872">
    <property type="term" value="F:metal ion binding"/>
    <property type="evidence" value="ECO:0007669"/>
    <property type="project" value="UniProtKB-KW"/>
</dbReference>